<keyword evidence="7 10" id="KW-0472">Membrane</keyword>
<dbReference type="PANTHER" id="PTHR32552">
    <property type="entry name" value="FERRICHROME IRON RECEPTOR-RELATED"/>
    <property type="match status" value="1"/>
</dbReference>
<keyword evidence="6 11" id="KW-0798">TonB box</keyword>
<evidence type="ECO:0000256" key="4">
    <source>
        <dbReference type="ARBA" id="ARBA00022452"/>
    </source>
</evidence>
<dbReference type="InterPro" id="IPR012910">
    <property type="entry name" value="Plug_dom"/>
</dbReference>
<sequence>MAYHNRFLNSKSLPIGAMLLSMSASSLLANSADSNASIKVIDIQETVEIELPRYQPGISKTAKTGQLAHDIPQAITVVTKELLHDKSEFTLKEALSNVSGLTFNAAEGGRIGDNMNLRGFYTFGDLYLDGIRDVAQYNRDTFNLESVDVLRGGAAMLFGRGQAGGVINQVSKDAEAENFGKLSITAGTDEYKRASTDINVMLNETTALRFNAMGMDSGSTRNDVYNETTGIAPTITFGLNTDNEFSLSHMYMKTHITPDYGVPFDRATQRPADVGNEAYYGFTDDYEDNRVNITTASYTHKFAKDTQLRSVIRHADYLRDNWATAPGGYDTTSGPDNEITRGTKGNGAKEKTDTWQNDFITKFEALGLKHEALVGSEFLREEQVRWGHDGLSSYYPAITDANGPANGLPDSATGRYVASNGIIYSRTSATGSWSAQMPTTAESGSTLPDAYKAIYGNKERNISGGYKGRTWALYAQDVIEVIPNWKVMAGFRKDWLNMDYYTGADMVQNGELHFNEMSYRAGLSYQPNKQQHYYLSWNNSFNTTGDLYSFSNAYDPERSKTYELGAKFELMDGDLSIRTAIYRTIKEWERNTDVASASSNPILSKERHTDGIEFEVAGRISDNWDVFAGLALMDPEVDEVTPGKDDMYIGQKPPNSTDYTFNLWTTYNLSGGWKIGAGLEGKGDRAVYSYANENASNVFDPNTASSYIRYDAMIAYIQKNYAVQLNVKNLLDTTYYESVYINGGFAVPGTGRTAQVTFDYKFF</sequence>
<evidence type="ECO:0000256" key="6">
    <source>
        <dbReference type="ARBA" id="ARBA00023077"/>
    </source>
</evidence>
<dbReference type="AlphaFoldDB" id="E4U1Z7"/>
<evidence type="ECO:0000256" key="2">
    <source>
        <dbReference type="ARBA" id="ARBA00009810"/>
    </source>
</evidence>
<dbReference type="GO" id="GO:0015344">
    <property type="term" value="F:siderophore uptake transmembrane transporter activity"/>
    <property type="evidence" value="ECO:0007669"/>
    <property type="project" value="TreeGrafter"/>
</dbReference>
<feature type="signal peptide" evidence="13">
    <location>
        <begin position="1"/>
        <end position="29"/>
    </location>
</feature>
<keyword evidence="4 10" id="KW-1134">Transmembrane beta strand</keyword>
<evidence type="ECO:0000256" key="9">
    <source>
        <dbReference type="ARBA" id="ARBA00023237"/>
    </source>
</evidence>
<feature type="chain" id="PRO_5003190340" evidence="13">
    <location>
        <begin position="30"/>
        <end position="763"/>
    </location>
</feature>
<dbReference type="HOGENOM" id="CLU_008287_9_4_7"/>
<evidence type="ECO:0000259" key="14">
    <source>
        <dbReference type="Pfam" id="PF00593"/>
    </source>
</evidence>
<evidence type="ECO:0000256" key="1">
    <source>
        <dbReference type="ARBA" id="ARBA00004571"/>
    </source>
</evidence>
<dbReference type="NCBIfam" id="TIGR01783">
    <property type="entry name" value="TonB-siderophor"/>
    <property type="match status" value="1"/>
</dbReference>
<organism evidence="16 17">
    <name type="scientific">Sulfuricurvum kujiense (strain ATCC BAA-921 / DSM 16994 / JCM 11577 / YK-1)</name>
    <dbReference type="NCBI Taxonomy" id="709032"/>
    <lineage>
        <taxon>Bacteria</taxon>
        <taxon>Pseudomonadati</taxon>
        <taxon>Campylobacterota</taxon>
        <taxon>Epsilonproteobacteria</taxon>
        <taxon>Campylobacterales</taxon>
        <taxon>Sulfurimonadaceae</taxon>
        <taxon>Sulfuricurvum</taxon>
    </lineage>
</organism>
<evidence type="ECO:0000313" key="17">
    <source>
        <dbReference type="Proteomes" id="UP000008721"/>
    </source>
</evidence>
<dbReference type="Pfam" id="PF07715">
    <property type="entry name" value="Plug"/>
    <property type="match status" value="1"/>
</dbReference>
<dbReference type="GO" id="GO:0015891">
    <property type="term" value="P:siderophore transport"/>
    <property type="evidence" value="ECO:0007669"/>
    <property type="project" value="InterPro"/>
</dbReference>
<dbReference type="GO" id="GO:0038023">
    <property type="term" value="F:signaling receptor activity"/>
    <property type="evidence" value="ECO:0007669"/>
    <property type="project" value="InterPro"/>
</dbReference>
<comment type="subcellular location">
    <subcellularLocation>
        <location evidence="1 10">Cell outer membrane</location>
        <topology evidence="1 10">Multi-pass membrane protein</topology>
    </subcellularLocation>
</comment>
<dbReference type="KEGG" id="sku:Sulku_0849"/>
<evidence type="ECO:0000256" key="5">
    <source>
        <dbReference type="ARBA" id="ARBA00022692"/>
    </source>
</evidence>
<feature type="domain" description="TonB-dependent receptor-like beta-barrel" evidence="14">
    <location>
        <begin position="239"/>
        <end position="730"/>
    </location>
</feature>
<dbReference type="PROSITE" id="PS52016">
    <property type="entry name" value="TONB_DEPENDENT_REC_3"/>
    <property type="match status" value="1"/>
</dbReference>
<evidence type="ECO:0000256" key="12">
    <source>
        <dbReference type="SAM" id="MobiDB-lite"/>
    </source>
</evidence>
<dbReference type="EMBL" id="CP002355">
    <property type="protein sequence ID" value="ADR33515.1"/>
    <property type="molecule type" value="Genomic_DNA"/>
</dbReference>
<dbReference type="GO" id="GO:0009279">
    <property type="term" value="C:cell outer membrane"/>
    <property type="evidence" value="ECO:0007669"/>
    <property type="project" value="UniProtKB-SubCell"/>
</dbReference>
<protein>
    <submittedName>
        <fullName evidence="16">TonB-dependent siderophore receptor</fullName>
    </submittedName>
</protein>
<dbReference type="SUPFAM" id="SSF56935">
    <property type="entry name" value="Porins"/>
    <property type="match status" value="1"/>
</dbReference>
<dbReference type="CDD" id="cd01347">
    <property type="entry name" value="ligand_gated_channel"/>
    <property type="match status" value="1"/>
</dbReference>
<comment type="similarity">
    <text evidence="2 10 11">Belongs to the TonB-dependent receptor family.</text>
</comment>
<keyword evidence="8 16" id="KW-0675">Receptor</keyword>
<dbReference type="Pfam" id="PF00593">
    <property type="entry name" value="TonB_dep_Rec_b-barrel"/>
    <property type="match status" value="1"/>
</dbReference>
<evidence type="ECO:0000256" key="11">
    <source>
        <dbReference type="RuleBase" id="RU003357"/>
    </source>
</evidence>
<keyword evidence="3 10" id="KW-0813">Transport</keyword>
<dbReference type="STRING" id="709032.Sulku_0849"/>
<keyword evidence="5 10" id="KW-0812">Transmembrane</keyword>
<keyword evidence="17" id="KW-1185">Reference proteome</keyword>
<dbReference type="InterPro" id="IPR037066">
    <property type="entry name" value="Plug_dom_sf"/>
</dbReference>
<dbReference type="InterPro" id="IPR036942">
    <property type="entry name" value="Beta-barrel_TonB_sf"/>
</dbReference>
<gene>
    <name evidence="16" type="ordered locus">Sulku_0849</name>
</gene>
<dbReference type="Gene3D" id="2.170.130.10">
    <property type="entry name" value="TonB-dependent receptor, plug domain"/>
    <property type="match status" value="1"/>
</dbReference>
<dbReference type="RefSeq" id="WP_013459712.1">
    <property type="nucleotide sequence ID" value="NC_014762.1"/>
</dbReference>
<dbReference type="InterPro" id="IPR000531">
    <property type="entry name" value="Beta-barrel_TonB"/>
</dbReference>
<evidence type="ECO:0000259" key="15">
    <source>
        <dbReference type="Pfam" id="PF07715"/>
    </source>
</evidence>
<dbReference type="eggNOG" id="COG4774">
    <property type="taxonomic scope" value="Bacteria"/>
</dbReference>
<name>E4U1Z7_SULKY</name>
<dbReference type="PANTHER" id="PTHR32552:SF83">
    <property type="entry name" value="BLR3904 PROTEIN"/>
    <property type="match status" value="1"/>
</dbReference>
<evidence type="ECO:0000256" key="10">
    <source>
        <dbReference type="PROSITE-ProRule" id="PRU01360"/>
    </source>
</evidence>
<keyword evidence="9 10" id="KW-0998">Cell outer membrane</keyword>
<dbReference type="Proteomes" id="UP000008721">
    <property type="component" value="Chromosome"/>
</dbReference>
<dbReference type="InterPro" id="IPR039426">
    <property type="entry name" value="TonB-dep_rcpt-like"/>
</dbReference>
<accession>E4U1Z7</accession>
<feature type="domain" description="TonB-dependent receptor plug" evidence="15">
    <location>
        <begin position="70"/>
        <end position="166"/>
    </location>
</feature>
<feature type="region of interest" description="Disordered" evidence="12">
    <location>
        <begin position="328"/>
        <end position="351"/>
    </location>
</feature>
<dbReference type="Gene3D" id="2.40.170.20">
    <property type="entry name" value="TonB-dependent receptor, beta-barrel domain"/>
    <property type="match status" value="1"/>
</dbReference>
<evidence type="ECO:0000313" key="16">
    <source>
        <dbReference type="EMBL" id="ADR33515.1"/>
    </source>
</evidence>
<evidence type="ECO:0000256" key="3">
    <source>
        <dbReference type="ARBA" id="ARBA00022448"/>
    </source>
</evidence>
<evidence type="ECO:0000256" key="13">
    <source>
        <dbReference type="SAM" id="SignalP"/>
    </source>
</evidence>
<evidence type="ECO:0000256" key="8">
    <source>
        <dbReference type="ARBA" id="ARBA00023170"/>
    </source>
</evidence>
<keyword evidence="13" id="KW-0732">Signal</keyword>
<evidence type="ECO:0000256" key="7">
    <source>
        <dbReference type="ARBA" id="ARBA00023136"/>
    </source>
</evidence>
<proteinExistence type="inferred from homology"/>
<reference evidence="16 17" key="1">
    <citation type="journal article" date="2012" name="Stand. Genomic Sci.">
        <title>Complete genome sequence of the sulfur compounds oxidizing chemolithoautotroph Sulfuricurvum kujiense type strain (YK-1(T)).</title>
        <authorList>
            <person name="Han C."/>
            <person name="Kotsyurbenko O."/>
            <person name="Chertkov O."/>
            <person name="Held B."/>
            <person name="Lapidus A."/>
            <person name="Nolan M."/>
            <person name="Lucas S."/>
            <person name="Hammon N."/>
            <person name="Deshpande S."/>
            <person name="Cheng J.F."/>
            <person name="Tapia R."/>
            <person name="Goodwin L.A."/>
            <person name="Pitluck S."/>
            <person name="Liolios K."/>
            <person name="Pagani I."/>
            <person name="Ivanova N."/>
            <person name="Mavromatis K."/>
            <person name="Mikhailova N."/>
            <person name="Pati A."/>
            <person name="Chen A."/>
            <person name="Palaniappan K."/>
            <person name="Land M."/>
            <person name="Hauser L."/>
            <person name="Chang Y.J."/>
            <person name="Jeffries C.D."/>
            <person name="Brambilla E.M."/>
            <person name="Rohde M."/>
            <person name="Spring S."/>
            <person name="Sikorski J."/>
            <person name="Goker M."/>
            <person name="Woyke T."/>
            <person name="Bristow J."/>
            <person name="Eisen J.A."/>
            <person name="Markowitz V."/>
            <person name="Hugenholtz P."/>
            <person name="Kyrpides N.C."/>
            <person name="Klenk H.P."/>
            <person name="Detter J.C."/>
        </authorList>
    </citation>
    <scope>NUCLEOTIDE SEQUENCE [LARGE SCALE GENOMIC DNA]</scope>
    <source>
        <strain evidence="17">ATCC BAA-921 / DSM 16994 / JCM 11577 / YK-1</strain>
    </source>
</reference>
<dbReference type="InterPro" id="IPR010105">
    <property type="entry name" value="TonB_sidphr_rcpt"/>
</dbReference>